<feature type="non-terminal residue" evidence="1">
    <location>
        <position position="1"/>
    </location>
</feature>
<accession>A0A835YP95</accession>
<dbReference type="InterPro" id="IPR042541">
    <property type="entry name" value="BART_sf"/>
</dbReference>
<dbReference type="Proteomes" id="UP000664859">
    <property type="component" value="Unassembled WGS sequence"/>
</dbReference>
<dbReference type="EMBL" id="JAFCMP010000528">
    <property type="protein sequence ID" value="KAG5177185.1"/>
    <property type="molecule type" value="Genomic_DNA"/>
</dbReference>
<evidence type="ECO:0000313" key="1">
    <source>
        <dbReference type="EMBL" id="KAG5177185.1"/>
    </source>
</evidence>
<proteinExistence type="predicted"/>
<dbReference type="Gene3D" id="1.20.1520.10">
    <property type="entry name" value="ADP-ribosylation factor-like 2-binding protein, domain"/>
    <property type="match status" value="1"/>
</dbReference>
<name>A0A835YP95_9STRA</name>
<reference evidence="1" key="1">
    <citation type="submission" date="2021-02" db="EMBL/GenBank/DDBJ databases">
        <title>First Annotated Genome of the Yellow-green Alga Tribonema minus.</title>
        <authorList>
            <person name="Mahan K.M."/>
        </authorList>
    </citation>
    <scope>NUCLEOTIDE SEQUENCE</scope>
    <source>
        <strain evidence="1">UTEX B ZZ1240</strain>
    </source>
</reference>
<dbReference type="OrthoDB" id="194107at2759"/>
<keyword evidence="2" id="KW-1185">Reference proteome</keyword>
<sequence>RLEFTETYRKFLDHFEAKIQSHIEAVGGDDAEFQRQCRRALMDLPQGSERRFFIEALLATTEYQRFFVLMV</sequence>
<dbReference type="AlphaFoldDB" id="A0A835YP95"/>
<protein>
    <recommendedName>
        <fullName evidence="3">Coiled-coil domain-containing protein 104</fullName>
    </recommendedName>
</protein>
<evidence type="ECO:0008006" key="3">
    <source>
        <dbReference type="Google" id="ProtNLM"/>
    </source>
</evidence>
<evidence type="ECO:0000313" key="2">
    <source>
        <dbReference type="Proteomes" id="UP000664859"/>
    </source>
</evidence>
<feature type="non-terminal residue" evidence="1">
    <location>
        <position position="71"/>
    </location>
</feature>
<gene>
    <name evidence="1" type="ORF">JKP88DRAFT_150333</name>
</gene>
<organism evidence="1 2">
    <name type="scientific">Tribonema minus</name>
    <dbReference type="NCBI Taxonomy" id="303371"/>
    <lineage>
        <taxon>Eukaryota</taxon>
        <taxon>Sar</taxon>
        <taxon>Stramenopiles</taxon>
        <taxon>Ochrophyta</taxon>
        <taxon>PX clade</taxon>
        <taxon>Xanthophyceae</taxon>
        <taxon>Tribonematales</taxon>
        <taxon>Tribonemataceae</taxon>
        <taxon>Tribonema</taxon>
    </lineage>
</organism>
<comment type="caution">
    <text evidence="1">The sequence shown here is derived from an EMBL/GenBank/DDBJ whole genome shotgun (WGS) entry which is preliminary data.</text>
</comment>